<keyword evidence="4" id="KW-1185">Reference proteome</keyword>
<dbReference type="GO" id="GO:0019251">
    <property type="term" value="P:anaerobic cobalamin biosynthetic process"/>
    <property type="evidence" value="ECO:0007669"/>
    <property type="project" value="InterPro"/>
</dbReference>
<dbReference type="RefSeq" id="WP_207683542.1">
    <property type="nucleotide sequence ID" value="NZ_CP061800.1"/>
</dbReference>
<evidence type="ECO:0000256" key="2">
    <source>
        <dbReference type="PIRSR" id="PIRSR033579-3"/>
    </source>
</evidence>
<dbReference type="Pfam" id="PF06180">
    <property type="entry name" value="CbiK"/>
    <property type="match status" value="1"/>
</dbReference>
<protein>
    <submittedName>
        <fullName evidence="3">Cobalt chelatase, CbiK-like</fullName>
    </submittedName>
</protein>
<dbReference type="Gene3D" id="3.40.50.1400">
    <property type="match status" value="2"/>
</dbReference>
<proteinExistence type="predicted"/>
<accession>A0A975GPI1</accession>
<dbReference type="Proteomes" id="UP000663722">
    <property type="component" value="Chromosome"/>
</dbReference>
<dbReference type="AlphaFoldDB" id="A0A975GPI1"/>
<dbReference type="SUPFAM" id="SSF53800">
    <property type="entry name" value="Chelatase"/>
    <property type="match status" value="1"/>
</dbReference>
<feature type="binding site" evidence="2">
    <location>
        <position position="203"/>
    </location>
    <ligand>
        <name>Co(2+)</name>
        <dbReference type="ChEBI" id="CHEBI:48828"/>
    </ligand>
</feature>
<feature type="binding site" evidence="2">
    <location>
        <position position="139"/>
    </location>
    <ligand>
        <name>Co(2+)</name>
        <dbReference type="ChEBI" id="CHEBI:48828"/>
    </ligand>
</feature>
<dbReference type="KEGG" id="dmm:dnm_050830"/>
<gene>
    <name evidence="3" type="ORF">dnm_050830</name>
</gene>
<sequence length="259" mass="29453">MNPSIVMTAFGTTTKALETYSFIDEICKRRFPDHEILWAYSSRMVKDRMKKTQNIEIKHPHQVLSELKEKGHSWAVVQSMHLTCGHEFYRLIEEVKECEIRTSVGLPLLSYPKDYQSVAKAFNPAFSKIENEAVIMIGHGTDHPGWSSYLALQYIFREKFGPEIYVGLVEEGYPSREMIVEDVKKSGFKSVRLIPFMLVAGVHFQEDLMGEEDSWKEAFEEKGISVSAETGGLGFIPDIVEIFCKHIQDALDVIPGQGV</sequence>
<dbReference type="InterPro" id="IPR010388">
    <property type="entry name" value="Anaerobic_Co-chelatase"/>
</dbReference>
<feature type="active site" description="Proton acceptor" evidence="1">
    <location>
        <position position="139"/>
    </location>
</feature>
<keyword evidence="2" id="KW-0479">Metal-binding</keyword>
<dbReference type="PIRSF" id="PIRSF033579">
    <property type="entry name" value="Anaer_Co_chel"/>
    <property type="match status" value="1"/>
</dbReference>
<keyword evidence="2" id="KW-0170">Cobalt</keyword>
<dbReference type="EMBL" id="CP061800">
    <property type="protein sequence ID" value="QTA89036.1"/>
    <property type="molecule type" value="Genomic_DNA"/>
</dbReference>
<dbReference type="GO" id="GO:0016852">
    <property type="term" value="F:sirohydrochlorin cobaltochelatase activity"/>
    <property type="evidence" value="ECO:0007669"/>
    <property type="project" value="InterPro"/>
</dbReference>
<dbReference type="GO" id="GO:0046872">
    <property type="term" value="F:metal ion binding"/>
    <property type="evidence" value="ECO:0007669"/>
    <property type="project" value="UniProtKB-KW"/>
</dbReference>
<evidence type="ECO:0000313" key="3">
    <source>
        <dbReference type="EMBL" id="QTA89036.1"/>
    </source>
</evidence>
<evidence type="ECO:0000313" key="4">
    <source>
        <dbReference type="Proteomes" id="UP000663722"/>
    </source>
</evidence>
<reference evidence="3" key="1">
    <citation type="journal article" date="2021" name="Microb. Physiol.">
        <title>Proteogenomic Insights into the Physiology of Marine, Sulfate-Reducing, Filamentous Desulfonema limicola and Desulfonema magnum.</title>
        <authorList>
            <person name="Schnaars V."/>
            <person name="Wohlbrand L."/>
            <person name="Scheve S."/>
            <person name="Hinrichs C."/>
            <person name="Reinhardt R."/>
            <person name="Rabus R."/>
        </authorList>
    </citation>
    <scope>NUCLEOTIDE SEQUENCE</scope>
    <source>
        <strain evidence="3">4be13</strain>
    </source>
</reference>
<evidence type="ECO:0000256" key="1">
    <source>
        <dbReference type="PIRSR" id="PIRSR033579-1"/>
    </source>
</evidence>
<organism evidence="3 4">
    <name type="scientific">Desulfonema magnum</name>
    <dbReference type="NCBI Taxonomy" id="45655"/>
    <lineage>
        <taxon>Bacteria</taxon>
        <taxon>Pseudomonadati</taxon>
        <taxon>Thermodesulfobacteriota</taxon>
        <taxon>Desulfobacteria</taxon>
        <taxon>Desulfobacterales</taxon>
        <taxon>Desulfococcaceae</taxon>
        <taxon>Desulfonema</taxon>
    </lineage>
</organism>
<name>A0A975GPI1_9BACT</name>
<feature type="binding site" evidence="2">
    <location>
        <position position="170"/>
    </location>
    <ligand>
        <name>Co(2+)</name>
        <dbReference type="ChEBI" id="CHEBI:48828"/>
    </ligand>
</feature>